<name>A0A6I2LAJ4_9BURK</name>
<protein>
    <recommendedName>
        <fullName evidence="3">SRPBCC family protein</fullName>
    </recommendedName>
</protein>
<gene>
    <name evidence="1" type="ORF">GJ699_25195</name>
</gene>
<dbReference type="RefSeq" id="WP_154381547.1">
    <property type="nucleotide sequence ID" value="NZ_WKJK01000016.1"/>
</dbReference>
<dbReference type="AlphaFoldDB" id="A0A6I2LAJ4"/>
<dbReference type="EMBL" id="WKJK01000016">
    <property type="protein sequence ID" value="MRW93289.1"/>
    <property type="molecule type" value="Genomic_DNA"/>
</dbReference>
<sequence>MTVIRSDLVLSQSAFSHIIDVPFEKVDIAKWLFTLPDAEYQRCAPPDHIAAGATYTDDGRRMSINVEMIGTGLVVQHYVGEVTEAAHCRMVSTSDVFTPLGRTKVQVIWDLSAKKIDAHRTEYTNAVISHPAEEFLAFIKQHDISWEKACSDRQQSSGDHNRRETPLFAESIARAALARPIKRQDL</sequence>
<keyword evidence="2" id="KW-1185">Reference proteome</keyword>
<comment type="caution">
    <text evidence="1">The sequence shown here is derived from an EMBL/GenBank/DDBJ whole genome shotgun (WGS) entry which is preliminary data.</text>
</comment>
<proteinExistence type="predicted"/>
<dbReference type="Proteomes" id="UP000433309">
    <property type="component" value="Unassembled WGS sequence"/>
</dbReference>
<evidence type="ECO:0000313" key="1">
    <source>
        <dbReference type="EMBL" id="MRW93289.1"/>
    </source>
</evidence>
<evidence type="ECO:0000313" key="2">
    <source>
        <dbReference type="Proteomes" id="UP000433309"/>
    </source>
</evidence>
<organism evidence="1 2">
    <name type="scientific">Duganella guangzhouensis</name>
    <dbReference type="NCBI Taxonomy" id="2666084"/>
    <lineage>
        <taxon>Bacteria</taxon>
        <taxon>Pseudomonadati</taxon>
        <taxon>Pseudomonadota</taxon>
        <taxon>Betaproteobacteria</taxon>
        <taxon>Burkholderiales</taxon>
        <taxon>Oxalobacteraceae</taxon>
        <taxon>Telluria group</taxon>
        <taxon>Duganella</taxon>
    </lineage>
</organism>
<reference evidence="1 2" key="1">
    <citation type="submission" date="2019-11" db="EMBL/GenBank/DDBJ databases">
        <title>Novel species isolated from a subtropical stream in China.</title>
        <authorList>
            <person name="Lu H."/>
        </authorList>
    </citation>
    <scope>NUCLEOTIDE SEQUENCE [LARGE SCALE GENOMIC DNA]</scope>
    <source>
        <strain evidence="1 2">FT80W</strain>
    </source>
</reference>
<evidence type="ECO:0008006" key="3">
    <source>
        <dbReference type="Google" id="ProtNLM"/>
    </source>
</evidence>
<accession>A0A6I2LAJ4</accession>